<dbReference type="STRING" id="1304275.C41B8_04436"/>
<evidence type="ECO:0000256" key="4">
    <source>
        <dbReference type="ARBA" id="ARBA00022692"/>
    </source>
</evidence>
<keyword evidence="9" id="KW-1185">Reference proteome</keyword>
<feature type="transmembrane region" description="Helical" evidence="7">
    <location>
        <begin position="313"/>
        <end position="333"/>
    </location>
</feature>
<dbReference type="AlphaFoldDB" id="A0A084IP15"/>
<feature type="transmembrane region" description="Helical" evidence="7">
    <location>
        <begin position="271"/>
        <end position="293"/>
    </location>
</feature>
<dbReference type="InterPro" id="IPR003317">
    <property type="entry name" value="Cyt-d_oxidase_su2"/>
</dbReference>
<keyword evidence="3" id="KW-1003">Cell membrane</keyword>
<feature type="transmembrane region" description="Helical" evidence="7">
    <location>
        <begin position="12"/>
        <end position="34"/>
    </location>
</feature>
<feature type="transmembrane region" description="Helical" evidence="7">
    <location>
        <begin position="213"/>
        <end position="230"/>
    </location>
</feature>
<feature type="transmembrane region" description="Helical" evidence="7">
    <location>
        <begin position="168"/>
        <end position="192"/>
    </location>
</feature>
<name>A0A084IP15_SALHC</name>
<dbReference type="PANTHER" id="PTHR43141:SF4">
    <property type="entry name" value="CYTOCHROME BD2 SUBUNIT II"/>
    <property type="match status" value="1"/>
</dbReference>
<dbReference type="GO" id="GO:0005886">
    <property type="term" value="C:plasma membrane"/>
    <property type="evidence" value="ECO:0007669"/>
    <property type="project" value="UniProtKB-SubCell"/>
</dbReference>
<evidence type="ECO:0000256" key="2">
    <source>
        <dbReference type="ARBA" id="ARBA00007543"/>
    </source>
</evidence>
<feature type="transmembrane region" description="Helical" evidence="7">
    <location>
        <begin position="90"/>
        <end position="112"/>
    </location>
</feature>
<dbReference type="GO" id="GO:0009055">
    <property type="term" value="F:electron transfer activity"/>
    <property type="evidence" value="ECO:0007669"/>
    <property type="project" value="TreeGrafter"/>
</dbReference>
<dbReference type="PATRIC" id="fig|1304275.5.peg.908"/>
<feature type="transmembrane region" description="Helical" evidence="7">
    <location>
        <begin position="124"/>
        <end position="148"/>
    </location>
</feature>
<evidence type="ECO:0000256" key="3">
    <source>
        <dbReference type="ARBA" id="ARBA00022475"/>
    </source>
</evidence>
<feature type="transmembrane region" description="Helical" evidence="7">
    <location>
        <begin position="242"/>
        <end position="259"/>
    </location>
</feature>
<sequence length="350" mass="38971">MAPMMPTDISDLRLFVIYAWWFALGFSLLLYIMLDGADLGAGVFSLFVRDPDARGGVMAAMAGTWDANETWLVVAGGVLFGTFPLVYGSAFHYLLVPLVIVLWSIMMRAIALEFRHHANRSTQLWDGLFGVASLTTLFFAGMAMGAVLEGYPLTSGPVPTYAGGMWRFVSPFSVWTGIGAVIAASLAGSLFVRARFERTEDIRKQAAVWVDRSFYASLVAVVVTVVWSLLKFPWAAEKWLGPYVWAWALVAVAVVYTVFRMRRSSRLGRDLFAILWLNAAIAIMWLAMMVTMLPWLVPNTWTIYAAASPSVSLVTFTMAMGGFLPVMLVYNWYQIWVFRARISKLTGYGH</sequence>
<dbReference type="PANTHER" id="PTHR43141">
    <property type="entry name" value="CYTOCHROME BD2 SUBUNIT II"/>
    <property type="match status" value="1"/>
</dbReference>
<gene>
    <name evidence="8" type="ORF">C41B8_04436</name>
</gene>
<dbReference type="eggNOG" id="COG1294">
    <property type="taxonomic scope" value="Bacteria"/>
</dbReference>
<evidence type="ECO:0000256" key="7">
    <source>
        <dbReference type="SAM" id="Phobius"/>
    </source>
</evidence>
<organism evidence="8 9">
    <name type="scientific">Salinisphaera hydrothermalis (strain C41B8)</name>
    <dbReference type="NCBI Taxonomy" id="1304275"/>
    <lineage>
        <taxon>Bacteria</taxon>
        <taxon>Pseudomonadati</taxon>
        <taxon>Pseudomonadota</taxon>
        <taxon>Gammaproteobacteria</taxon>
        <taxon>Salinisphaerales</taxon>
        <taxon>Salinisphaeraceae</taxon>
        <taxon>Salinisphaera</taxon>
    </lineage>
</organism>
<keyword evidence="5 7" id="KW-1133">Transmembrane helix</keyword>
<evidence type="ECO:0000313" key="8">
    <source>
        <dbReference type="EMBL" id="KEZ78449.1"/>
    </source>
</evidence>
<protein>
    <submittedName>
        <fullName evidence="8">Cytochrome d ubiquinol oxidase subunit II</fullName>
    </submittedName>
</protein>
<evidence type="ECO:0000256" key="5">
    <source>
        <dbReference type="ARBA" id="ARBA00022989"/>
    </source>
</evidence>
<keyword evidence="6 7" id="KW-0472">Membrane</keyword>
<comment type="subcellular location">
    <subcellularLocation>
        <location evidence="1">Cell membrane</location>
        <topology evidence="1">Multi-pass membrane protein</topology>
    </subcellularLocation>
</comment>
<comment type="caution">
    <text evidence="8">The sequence shown here is derived from an EMBL/GenBank/DDBJ whole genome shotgun (WGS) entry which is preliminary data.</text>
</comment>
<dbReference type="Pfam" id="PF02322">
    <property type="entry name" value="Cyt_bd_oxida_II"/>
    <property type="match status" value="1"/>
</dbReference>
<comment type="similarity">
    <text evidence="2">Belongs to the cytochrome ubiquinol oxidase subunit 2 family.</text>
</comment>
<dbReference type="EMBL" id="APNK01000004">
    <property type="protein sequence ID" value="KEZ78449.1"/>
    <property type="molecule type" value="Genomic_DNA"/>
</dbReference>
<dbReference type="GO" id="GO:0070069">
    <property type="term" value="C:cytochrome complex"/>
    <property type="evidence" value="ECO:0007669"/>
    <property type="project" value="TreeGrafter"/>
</dbReference>
<evidence type="ECO:0000256" key="1">
    <source>
        <dbReference type="ARBA" id="ARBA00004651"/>
    </source>
</evidence>
<proteinExistence type="inferred from homology"/>
<dbReference type="GO" id="GO:0016682">
    <property type="term" value="F:oxidoreductase activity, acting on diphenols and related substances as donors, oxygen as acceptor"/>
    <property type="evidence" value="ECO:0007669"/>
    <property type="project" value="TreeGrafter"/>
</dbReference>
<dbReference type="Proteomes" id="UP000028302">
    <property type="component" value="Unassembled WGS sequence"/>
</dbReference>
<reference evidence="8 9" key="1">
    <citation type="submission" date="2013-03" db="EMBL/GenBank/DDBJ databases">
        <title>Salinisphaera hydrothermalis C41B8 Genome Sequencing.</title>
        <authorList>
            <person name="Li C."/>
            <person name="Lai Q."/>
            <person name="Shao Z."/>
        </authorList>
    </citation>
    <scope>NUCLEOTIDE SEQUENCE [LARGE SCALE GENOMIC DNA]</scope>
    <source>
        <strain evidence="8 9">C41B8</strain>
    </source>
</reference>
<keyword evidence="4 7" id="KW-0812">Transmembrane</keyword>
<dbReference type="GO" id="GO:0019646">
    <property type="term" value="P:aerobic electron transport chain"/>
    <property type="evidence" value="ECO:0007669"/>
    <property type="project" value="TreeGrafter"/>
</dbReference>
<evidence type="ECO:0000256" key="6">
    <source>
        <dbReference type="ARBA" id="ARBA00023136"/>
    </source>
</evidence>
<accession>A0A084IP15</accession>
<evidence type="ECO:0000313" key="9">
    <source>
        <dbReference type="Proteomes" id="UP000028302"/>
    </source>
</evidence>